<dbReference type="InterPro" id="IPR011990">
    <property type="entry name" value="TPR-like_helical_dom_sf"/>
</dbReference>
<feature type="non-terminal residue" evidence="5">
    <location>
        <position position="823"/>
    </location>
</feature>
<comment type="caution">
    <text evidence="5">The sequence shown here is derived from an EMBL/GenBank/DDBJ whole genome shotgun (WGS) entry which is preliminary data.</text>
</comment>
<dbReference type="Gene3D" id="2.70.160.11">
    <property type="entry name" value="Hnrnp arginine n-methyltransferase1"/>
    <property type="match status" value="2"/>
</dbReference>
<dbReference type="OrthoDB" id="5980806at2759"/>
<evidence type="ECO:0000313" key="5">
    <source>
        <dbReference type="EMBL" id="CAB3995974.1"/>
    </source>
</evidence>
<dbReference type="SMART" id="SM00028">
    <property type="entry name" value="TPR"/>
    <property type="match status" value="2"/>
</dbReference>
<dbReference type="PROSITE" id="PS51678">
    <property type="entry name" value="SAM_MT_PRMT"/>
    <property type="match status" value="1"/>
</dbReference>
<dbReference type="CDD" id="cd02440">
    <property type="entry name" value="AdoMet_MTases"/>
    <property type="match status" value="1"/>
</dbReference>
<dbReference type="InterPro" id="IPR029063">
    <property type="entry name" value="SAM-dependent_MTases_sf"/>
</dbReference>
<keyword evidence="6" id="KW-1185">Reference proteome</keyword>
<proteinExistence type="predicted"/>
<protein>
    <submittedName>
        <fullName evidence="5">Arginine N-methyltransferase 9</fullName>
    </submittedName>
</protein>
<evidence type="ECO:0000256" key="3">
    <source>
        <dbReference type="ARBA" id="ARBA00022691"/>
    </source>
</evidence>
<name>A0A7D9I007_PARCT</name>
<keyword evidence="2" id="KW-0808">Transferase</keyword>
<keyword evidence="1" id="KW-0489">Methyltransferase</keyword>
<feature type="domain" description="Protein arginine N-methyltransferase" evidence="4">
    <location>
        <begin position="729"/>
        <end position="820"/>
    </location>
</feature>
<reference evidence="5" key="1">
    <citation type="submission" date="2020-04" db="EMBL/GenBank/DDBJ databases">
        <authorList>
            <person name="Alioto T."/>
            <person name="Alioto T."/>
            <person name="Gomez Garrido J."/>
        </authorList>
    </citation>
    <scope>NUCLEOTIDE SEQUENCE</scope>
    <source>
        <strain evidence="5">A484AB</strain>
    </source>
</reference>
<dbReference type="GO" id="GO:0042054">
    <property type="term" value="F:histone methyltransferase activity"/>
    <property type="evidence" value="ECO:0007669"/>
    <property type="project" value="TreeGrafter"/>
</dbReference>
<evidence type="ECO:0000256" key="2">
    <source>
        <dbReference type="ARBA" id="ARBA00022679"/>
    </source>
</evidence>
<dbReference type="Proteomes" id="UP001152795">
    <property type="component" value="Unassembled WGS sequence"/>
</dbReference>
<dbReference type="EMBL" id="CACRXK020002770">
    <property type="protein sequence ID" value="CAB3995974.1"/>
    <property type="molecule type" value="Genomic_DNA"/>
</dbReference>
<evidence type="ECO:0000259" key="4">
    <source>
        <dbReference type="Pfam" id="PF22528"/>
    </source>
</evidence>
<dbReference type="Gene3D" id="3.40.50.150">
    <property type="entry name" value="Vaccinia Virus protein VP39"/>
    <property type="match status" value="1"/>
</dbReference>
<dbReference type="Pfam" id="PF22528">
    <property type="entry name" value="PRMT_C"/>
    <property type="match status" value="1"/>
</dbReference>
<dbReference type="AlphaFoldDB" id="A0A7D9I007"/>
<dbReference type="Pfam" id="PF06325">
    <property type="entry name" value="PrmA"/>
    <property type="match status" value="1"/>
</dbReference>
<dbReference type="SUPFAM" id="SSF48452">
    <property type="entry name" value="TPR-like"/>
    <property type="match status" value="1"/>
</dbReference>
<dbReference type="PANTHER" id="PTHR11006:SF60">
    <property type="entry name" value="PROTEIN ARGININE N-METHYLTRANSFERASE 9"/>
    <property type="match status" value="1"/>
</dbReference>
<evidence type="ECO:0000313" key="6">
    <source>
        <dbReference type="Proteomes" id="UP001152795"/>
    </source>
</evidence>
<dbReference type="GO" id="GO:0005634">
    <property type="term" value="C:nucleus"/>
    <property type="evidence" value="ECO:0007669"/>
    <property type="project" value="TreeGrafter"/>
</dbReference>
<dbReference type="GO" id="GO:0016274">
    <property type="term" value="F:protein-arginine N-methyltransferase activity"/>
    <property type="evidence" value="ECO:0007669"/>
    <property type="project" value="InterPro"/>
</dbReference>
<dbReference type="Gene3D" id="1.25.40.10">
    <property type="entry name" value="Tetratricopeptide repeat domain"/>
    <property type="match status" value="1"/>
</dbReference>
<dbReference type="InterPro" id="IPR019734">
    <property type="entry name" value="TPR_rpt"/>
</dbReference>
<dbReference type="PROSITE" id="PS50005">
    <property type="entry name" value="TPR"/>
    <property type="match status" value="1"/>
</dbReference>
<evidence type="ECO:0000256" key="1">
    <source>
        <dbReference type="ARBA" id="ARBA00022603"/>
    </source>
</evidence>
<organism evidence="5 6">
    <name type="scientific">Paramuricea clavata</name>
    <name type="common">Red gorgonian</name>
    <name type="synonym">Violescent sea-whip</name>
    <dbReference type="NCBI Taxonomy" id="317549"/>
    <lineage>
        <taxon>Eukaryota</taxon>
        <taxon>Metazoa</taxon>
        <taxon>Cnidaria</taxon>
        <taxon>Anthozoa</taxon>
        <taxon>Octocorallia</taxon>
        <taxon>Malacalcyonacea</taxon>
        <taxon>Plexauridae</taxon>
        <taxon>Paramuricea</taxon>
    </lineage>
</organism>
<keyword evidence="3" id="KW-0949">S-adenosyl-L-methionine</keyword>
<gene>
    <name evidence="5" type="ORF">PACLA_8A024836</name>
</gene>
<dbReference type="InterPro" id="IPR055135">
    <property type="entry name" value="PRMT_dom"/>
</dbReference>
<dbReference type="InterPro" id="IPR025799">
    <property type="entry name" value="Arg_MeTrfase"/>
</dbReference>
<sequence length="823" mass="90449">MADGSSNFEKTNSRAFYSNSNETNSKSKAISKSNKKVVIPKQVEKILESAQTFLSRNDYGKALSHFAYIVHTAPLLGDQVHDDFLFALKNWSSILAENGKLKDLVKCLEEACKLFPKSAQIANNVGSTLFRLNLFDEAAVHFRQALKLDPQLSSAEENLDSIANVLVERWHFRMLNDKERNQAYRNAIDRAVKKGCGQVLDIGSGTCILSMFAIQSGAKEVYACEMSKTMYDLSLDILSANQMKDSVHVINKKSHDLTILGDLPGQVSLIITETLDCGLLGEGIISTLTHAKHELLAANQKAQIIPEGAIVYGQLIQCEKIRNYSQVKQAVFSHDVSSVHIRGAEISEKGEEPYTTEEMSCIDHVTLSNPFHITTYDFQTPENYMEESMNDLNISIVRSGCLDAIMVWFELRLDAQETLSSAPGHSVCWEQAVYPCRLSEGEQTVEASDEVILNVRLTSSAICLDVLDITKSQSIQPSPKVDGILSSQELSKLNDVESGHAVPASSKHNTSTNLPYQELNKLNDVELSESITLPYQDISKLNDVDLTESCNEALSDAFEKLKLSSNDSTLGCIVLCSSPTFNPMFALWSGLSPVVCITNDTNFMQCLKTLAGERECSGSLCFMDKPLEVLAGTEGWGVLIIDPIEPGGQLRQGVVEDIVLAKGCVLPKDVGIVLPRKIEVCGMLISSRSLCQKSHVTSDGVTLGLDIAGFINTFRVKNQIDFDVKSNPFVSLTDPALLLTLDFMKPHDDDSLLSLLNVTCDAHMTASKQGKADGLMYWFNLGYTEGKTVSTGPESGCHFNQVVIMFKEKVDVISGQKLVVRTS</sequence>
<dbReference type="GO" id="GO:0032259">
    <property type="term" value="P:methylation"/>
    <property type="evidence" value="ECO:0007669"/>
    <property type="project" value="UniProtKB-KW"/>
</dbReference>
<dbReference type="SUPFAM" id="SSF53335">
    <property type="entry name" value="S-adenosyl-L-methionine-dependent methyltransferases"/>
    <property type="match status" value="1"/>
</dbReference>
<accession>A0A7D9I007</accession>
<dbReference type="PANTHER" id="PTHR11006">
    <property type="entry name" value="PROTEIN ARGININE N-METHYLTRANSFERASE"/>
    <property type="match status" value="1"/>
</dbReference>